<dbReference type="CDD" id="cd07594">
    <property type="entry name" value="BAR_Endophilin_B"/>
    <property type="match status" value="1"/>
</dbReference>
<gene>
    <name evidence="4" type="ORF">TCAL_03557</name>
</gene>
<feature type="region of interest" description="Disordered" evidence="2">
    <location>
        <begin position="274"/>
        <end position="347"/>
    </location>
</feature>
<comment type="caution">
    <text evidence="4">The sequence shown here is derived from an EMBL/GenBank/DDBJ whole genome shotgun (WGS) entry which is preliminary data.</text>
</comment>
<organism evidence="4 5">
    <name type="scientific">Tigriopus californicus</name>
    <name type="common">Marine copepod</name>
    <dbReference type="NCBI Taxonomy" id="6832"/>
    <lineage>
        <taxon>Eukaryota</taxon>
        <taxon>Metazoa</taxon>
        <taxon>Ecdysozoa</taxon>
        <taxon>Arthropoda</taxon>
        <taxon>Crustacea</taxon>
        <taxon>Multicrustacea</taxon>
        <taxon>Hexanauplia</taxon>
        <taxon>Copepoda</taxon>
        <taxon>Harpacticoida</taxon>
        <taxon>Harpacticidae</taxon>
        <taxon>Tigriopus</taxon>
    </lineage>
</organism>
<protein>
    <recommendedName>
        <fullName evidence="3">BAR domain-containing protein</fullName>
    </recommendedName>
</protein>
<proteinExistence type="predicted"/>
<dbReference type="PROSITE" id="PS51021">
    <property type="entry name" value="BAR"/>
    <property type="match status" value="1"/>
</dbReference>
<reference evidence="4 5" key="1">
    <citation type="journal article" date="2018" name="Nat. Ecol. Evol.">
        <title>Genomic signatures of mitonuclear coevolution across populations of Tigriopus californicus.</title>
        <authorList>
            <person name="Barreto F.S."/>
            <person name="Watson E.T."/>
            <person name="Lima T.G."/>
            <person name="Willett C.S."/>
            <person name="Edmands S."/>
            <person name="Li W."/>
            <person name="Burton R.S."/>
        </authorList>
    </citation>
    <scope>NUCLEOTIDE SEQUENCE [LARGE SCALE GENOMIC DNA]</scope>
    <source>
        <strain evidence="4 5">San Diego</strain>
    </source>
</reference>
<dbReference type="Pfam" id="PF03114">
    <property type="entry name" value="BAR"/>
    <property type="match status" value="1"/>
</dbReference>
<dbReference type="GO" id="GO:0005737">
    <property type="term" value="C:cytoplasm"/>
    <property type="evidence" value="ECO:0007669"/>
    <property type="project" value="InterPro"/>
</dbReference>
<dbReference type="Gene3D" id="1.20.1270.60">
    <property type="entry name" value="Arfaptin homology (AH) domain/BAR domain"/>
    <property type="match status" value="1"/>
</dbReference>
<evidence type="ECO:0000259" key="3">
    <source>
        <dbReference type="PROSITE" id="PS51021"/>
    </source>
</evidence>
<dbReference type="AlphaFoldDB" id="A0A553NFK4"/>
<evidence type="ECO:0000313" key="4">
    <source>
        <dbReference type="EMBL" id="TRY64234.1"/>
    </source>
</evidence>
<dbReference type="STRING" id="6832.A0A553NFK4"/>
<feature type="compositionally biased region" description="Polar residues" evidence="2">
    <location>
        <begin position="274"/>
        <end position="319"/>
    </location>
</feature>
<dbReference type="EMBL" id="VCGU01000458">
    <property type="protein sequence ID" value="TRY64234.1"/>
    <property type="molecule type" value="Genomic_DNA"/>
</dbReference>
<dbReference type="InterPro" id="IPR004148">
    <property type="entry name" value="BAR_dom"/>
</dbReference>
<sequence>MDNFRRAMGDASTYLSRAVQDAHIGDEATIMYNRARQYTEEKLGKAERTENDSHFDDLANRTDQTKNYTEKLVKNTEAVLVPNPAARLETFMFDNIPVDKLGVKNTRLSNLEYLGTDMIEGGNEFGPATPYGSALIRVGQAQQHLGEIERNYIRGGHDALIAPMQKFLDSEMKNIMRERKILENKRLDLDACKNRVRKARAMQLQPPSEAELRVAQADYDKQVEITRLLMESLGSIQTNHLRYLGEFVESQAKYYAECNTCMQDLQQELSSVTHMAPGKTSTPILRSSLNTTPSHQNSSTAPGNLESSQNGTTEANGDGNNLDHVNLSSPPPPAAISPSVFKTADFY</sequence>
<feature type="coiled-coil region" evidence="1">
    <location>
        <begin position="165"/>
        <end position="202"/>
    </location>
</feature>
<keyword evidence="1" id="KW-0175">Coiled coil</keyword>
<feature type="domain" description="BAR" evidence="3">
    <location>
        <begin position="40"/>
        <end position="278"/>
    </location>
</feature>
<accession>A0A553NFK4</accession>
<evidence type="ECO:0000313" key="5">
    <source>
        <dbReference type="Proteomes" id="UP000318571"/>
    </source>
</evidence>
<dbReference type="SUPFAM" id="SSF103657">
    <property type="entry name" value="BAR/IMD domain-like"/>
    <property type="match status" value="1"/>
</dbReference>
<dbReference type="OMA" id="MNIHLPN"/>
<evidence type="ECO:0000256" key="1">
    <source>
        <dbReference type="SAM" id="Coils"/>
    </source>
</evidence>
<evidence type="ECO:0000256" key="2">
    <source>
        <dbReference type="SAM" id="MobiDB-lite"/>
    </source>
</evidence>
<name>A0A553NFK4_TIGCA</name>
<dbReference type="Proteomes" id="UP000318571">
    <property type="component" value="Chromosome 10"/>
</dbReference>
<dbReference type="SMART" id="SM00721">
    <property type="entry name" value="BAR"/>
    <property type="match status" value="1"/>
</dbReference>
<keyword evidence="5" id="KW-1185">Reference proteome</keyword>
<dbReference type="InterPro" id="IPR027267">
    <property type="entry name" value="AH/BAR_dom_sf"/>
</dbReference>